<evidence type="ECO:0000256" key="1">
    <source>
        <dbReference type="SAM" id="SignalP"/>
    </source>
</evidence>
<dbReference type="InterPro" id="IPR026444">
    <property type="entry name" value="Secre_tail"/>
</dbReference>
<name>A0ABS3QDM5_9BACT</name>
<evidence type="ECO:0000313" key="4">
    <source>
        <dbReference type="Proteomes" id="UP000664369"/>
    </source>
</evidence>
<feature type="chain" id="PRO_5046623077" evidence="1">
    <location>
        <begin position="23"/>
        <end position="674"/>
    </location>
</feature>
<keyword evidence="1" id="KW-0732">Signal</keyword>
<keyword evidence="4" id="KW-1185">Reference proteome</keyword>
<dbReference type="RefSeq" id="WP_208174838.1">
    <property type="nucleotide sequence ID" value="NZ_JAGETZ010000003.1"/>
</dbReference>
<dbReference type="NCBIfam" id="TIGR04183">
    <property type="entry name" value="Por_Secre_tail"/>
    <property type="match status" value="1"/>
</dbReference>
<reference evidence="3 4" key="1">
    <citation type="submission" date="2021-03" db="EMBL/GenBank/DDBJ databases">
        <authorList>
            <person name="Kim M.K."/>
        </authorList>
    </citation>
    <scope>NUCLEOTIDE SEQUENCE [LARGE SCALE GENOMIC DNA]</scope>
    <source>
        <strain evidence="3 4">BT442</strain>
    </source>
</reference>
<feature type="domain" description="Secretion system C-terminal sorting" evidence="2">
    <location>
        <begin position="598"/>
        <end position="671"/>
    </location>
</feature>
<evidence type="ECO:0000313" key="3">
    <source>
        <dbReference type="EMBL" id="MBO2009216.1"/>
    </source>
</evidence>
<comment type="caution">
    <text evidence="3">The sequence shown here is derived from an EMBL/GenBank/DDBJ whole genome shotgun (WGS) entry which is preliminary data.</text>
</comment>
<dbReference type="Pfam" id="PF18962">
    <property type="entry name" value="Por_Secre_tail"/>
    <property type="match status" value="1"/>
</dbReference>
<feature type="signal peptide" evidence="1">
    <location>
        <begin position="1"/>
        <end position="22"/>
    </location>
</feature>
<organism evidence="3 4">
    <name type="scientific">Hymenobacter negativus</name>
    <dbReference type="NCBI Taxonomy" id="2795026"/>
    <lineage>
        <taxon>Bacteria</taxon>
        <taxon>Pseudomonadati</taxon>
        <taxon>Bacteroidota</taxon>
        <taxon>Cytophagia</taxon>
        <taxon>Cytophagales</taxon>
        <taxon>Hymenobacteraceae</taxon>
        <taxon>Hymenobacter</taxon>
    </lineage>
</organism>
<dbReference type="Gene3D" id="2.60.40.10">
    <property type="entry name" value="Immunoglobulins"/>
    <property type="match status" value="2"/>
</dbReference>
<dbReference type="EMBL" id="JAGETZ010000003">
    <property type="protein sequence ID" value="MBO2009216.1"/>
    <property type="molecule type" value="Genomic_DNA"/>
</dbReference>
<sequence length="674" mass="71946">MKKLLLLTGLSLGVLAAQPAVAQYYLVPNLNANQNPSGLNNDDEYPVGGGLGTGWTTLLTGTAASFTAPIWSSVATIPFTFQFNGQAVTDYKIATSGVLTFTTAVTAVPSATNATLPNAQIPDKSVCVWGMAANAGDYIITKTFGTAPRRQHWIQFNSYSKPANTTIFTYWSIVLEEGTNNIYVVDQRSNVTTGLNLTVGVQVNATTATQVAGSPAVNSLTVSGPTPIDNTYYSFIYGTPPTRDLALRTLTLPTVASRQSPIPVGGTLLNLGTQAVTSYTVNYKVNNGTTVSGNVTGANINSQAGGTFSHPTPWQPTAGGNYNLKVWLSNPNGAADQNPSNDTLSALVFVGDSTMRRKVVEESFTSSTCPPCNPGNINVQAVNRANPGKYVVIRYQQNFPAPGNDPYYTAESGARFNFYGLNAIPYLMLDGGWQDNSNSLTTAVLTQYQSKPSVMRVGGSYTLTGGNTVTATAFVRPFLNFPAGRLVAHMVVTERRTVLNARTNGEVEFHDVMKKMLPNQSGTPLPALTSGQNFALNQSFNVSTLPTAQAVEHFDSLRVVVFVQDVITKEVYQGEYMTLRNPLATRTAQVGTAFQLAPNPASGRTTLFVNLTKPETVRVEVLDVVGRKVLSLSSLQLGAGAQELPLNLARAAAGIYTVRLTTSAGVRTQKLTLE</sequence>
<dbReference type="InterPro" id="IPR013783">
    <property type="entry name" value="Ig-like_fold"/>
</dbReference>
<dbReference type="Proteomes" id="UP000664369">
    <property type="component" value="Unassembled WGS sequence"/>
</dbReference>
<proteinExistence type="predicted"/>
<gene>
    <name evidence="3" type="ORF">J4E00_09155</name>
</gene>
<evidence type="ECO:0000259" key="2">
    <source>
        <dbReference type="Pfam" id="PF18962"/>
    </source>
</evidence>
<protein>
    <submittedName>
        <fullName evidence="3">T9SS type A sorting domain-containing protein</fullName>
    </submittedName>
</protein>
<accession>A0ABS3QDM5</accession>